<dbReference type="InterPro" id="IPR018392">
    <property type="entry name" value="LysM"/>
</dbReference>
<dbReference type="CDD" id="cd00118">
    <property type="entry name" value="LysM"/>
    <property type="match status" value="2"/>
</dbReference>
<dbReference type="Proteomes" id="UP001050975">
    <property type="component" value="Unassembled WGS sequence"/>
</dbReference>
<dbReference type="InterPro" id="IPR011008">
    <property type="entry name" value="Dimeric_a/b-barrel"/>
</dbReference>
<evidence type="ECO:0000259" key="10">
    <source>
        <dbReference type="PROSITE" id="PS51782"/>
    </source>
</evidence>
<dbReference type="InterPro" id="IPR049509">
    <property type="entry name" value="DyP_N"/>
</dbReference>
<evidence type="ECO:0000256" key="6">
    <source>
        <dbReference type="ARBA" id="ARBA00023002"/>
    </source>
</evidence>
<feature type="domain" description="LysM" evidence="10">
    <location>
        <begin position="531"/>
        <end position="581"/>
    </location>
</feature>
<comment type="similarity">
    <text evidence="8">Belongs to the DyP-type peroxidase family.</text>
</comment>
<dbReference type="AlphaFoldDB" id="A0AAV3XQD9"/>
<dbReference type="InterPro" id="IPR006314">
    <property type="entry name" value="Dyp_peroxidase"/>
</dbReference>
<dbReference type="PROSITE" id="PS51782">
    <property type="entry name" value="LYSM"/>
    <property type="match status" value="2"/>
</dbReference>
<evidence type="ECO:0000256" key="1">
    <source>
        <dbReference type="ARBA" id="ARBA00001970"/>
    </source>
</evidence>
<evidence type="ECO:0000313" key="11">
    <source>
        <dbReference type="EMBL" id="GET43903.1"/>
    </source>
</evidence>
<dbReference type="EMBL" id="BLAY01000267">
    <property type="protein sequence ID" value="GET43903.1"/>
    <property type="molecule type" value="Genomic_DNA"/>
</dbReference>
<dbReference type="Pfam" id="PF21105">
    <property type="entry name" value="DyP_N"/>
    <property type="match status" value="1"/>
</dbReference>
<evidence type="ECO:0000256" key="3">
    <source>
        <dbReference type="ARBA" id="ARBA00022617"/>
    </source>
</evidence>
<dbReference type="SMART" id="SM00257">
    <property type="entry name" value="LysM"/>
    <property type="match status" value="2"/>
</dbReference>
<dbReference type="GO" id="GO:0046872">
    <property type="term" value="F:metal ion binding"/>
    <property type="evidence" value="ECO:0007669"/>
    <property type="project" value="UniProtKB-KW"/>
</dbReference>
<evidence type="ECO:0000256" key="4">
    <source>
        <dbReference type="ARBA" id="ARBA00022723"/>
    </source>
</evidence>
<proteinExistence type="inferred from homology"/>
<keyword evidence="2 11" id="KW-0575">Peroxidase</keyword>
<organism evidence="11 12">
    <name type="scientific">Microseira wollei NIES-4236</name>
    <dbReference type="NCBI Taxonomy" id="2530354"/>
    <lineage>
        <taxon>Bacteria</taxon>
        <taxon>Bacillati</taxon>
        <taxon>Cyanobacteriota</taxon>
        <taxon>Cyanophyceae</taxon>
        <taxon>Oscillatoriophycideae</taxon>
        <taxon>Aerosakkonematales</taxon>
        <taxon>Aerosakkonemataceae</taxon>
        <taxon>Microseira</taxon>
    </lineage>
</organism>
<dbReference type="GO" id="GO:0020037">
    <property type="term" value="F:heme binding"/>
    <property type="evidence" value="ECO:0007669"/>
    <property type="project" value="InterPro"/>
</dbReference>
<reference evidence="11" key="1">
    <citation type="submission" date="2019-10" db="EMBL/GenBank/DDBJ databases">
        <title>Draft genome sequece of Microseira wollei NIES-4236.</title>
        <authorList>
            <person name="Yamaguchi H."/>
            <person name="Suzuki S."/>
            <person name="Kawachi M."/>
        </authorList>
    </citation>
    <scope>NUCLEOTIDE SEQUENCE</scope>
    <source>
        <strain evidence="11">NIES-4236</strain>
    </source>
</reference>
<dbReference type="GO" id="GO:0005829">
    <property type="term" value="C:cytosol"/>
    <property type="evidence" value="ECO:0007669"/>
    <property type="project" value="TreeGrafter"/>
</dbReference>
<keyword evidence="6" id="KW-0560">Oxidoreductase</keyword>
<comment type="cofactor">
    <cofactor evidence="1">
        <name>heme b</name>
        <dbReference type="ChEBI" id="CHEBI:60344"/>
    </cofactor>
</comment>
<keyword evidence="4" id="KW-0479">Metal-binding</keyword>
<dbReference type="SUPFAM" id="SSF54106">
    <property type="entry name" value="LysM domain"/>
    <property type="match status" value="2"/>
</dbReference>
<evidence type="ECO:0000256" key="2">
    <source>
        <dbReference type="ARBA" id="ARBA00022559"/>
    </source>
</evidence>
<evidence type="ECO:0000256" key="7">
    <source>
        <dbReference type="ARBA" id="ARBA00023004"/>
    </source>
</evidence>
<keyword evidence="12" id="KW-1185">Reference proteome</keyword>
<dbReference type="InterPro" id="IPR036779">
    <property type="entry name" value="LysM_dom_sf"/>
</dbReference>
<evidence type="ECO:0000256" key="9">
    <source>
        <dbReference type="SAM" id="MobiDB-lite"/>
    </source>
</evidence>
<feature type="region of interest" description="Disordered" evidence="9">
    <location>
        <begin position="104"/>
        <end position="125"/>
    </location>
</feature>
<keyword evidence="7" id="KW-0408">Iron</keyword>
<dbReference type="PROSITE" id="PS51404">
    <property type="entry name" value="DYP_PEROXIDASE"/>
    <property type="match status" value="1"/>
</dbReference>
<dbReference type="Gene3D" id="3.10.350.10">
    <property type="entry name" value="LysM domain"/>
    <property type="match status" value="2"/>
</dbReference>
<sequence length="645" mass="72341">MPLDLEKNFQPIDQNDQQYQDVLQDLQGNILKGHGREHSVHLFLTFPNPLNKDKIKAIKQAIAQIAQDITSTKKQLDDADAWRKEGRDGGVFVHFSLSSSGYRKLGFPDSKQPKSPNLQNRKKPEKTTLNNDYADVFQEGMKTRQYALLDPPVSAWDPGYQKEIDALVIIAAKNLADVTKKQSEITNKLKDATVANVEPGIVLRRNFKNTNEDQVVEHFGFTDGIGDPLFLKKHLDREEGNLAKNLFSARLNLVLIQDTFGTKNVSFGSFLVFRKLDQNVQGFKKAEVALSQKLGISPQQAGAMAVGRFEDGTPLVVSKKDGGKNLNNFDHSKDNLGLKCPFQAHTRKTNPRLESVNKRGFFAKTKEEELGHRIARRAVSYGLLSDLSGNPDNLPAGGVGLLFMCYQSDIWEQFEFIQRFWSNHPRFLEPDMSNSRNVENKNYDRTGLDAVSGQSQPNQSDPLIKKVPQPAQNWLKERDQPTKKADVNFANFVTLKGGEYFFSPSITFLKNLPNLPEDFTPRPIQEPTPAKTYVVRSGDDLSSIAQRAYGNENRSEDIYEANKNVIGSNPNLLVPGQILYIPLLPENNTPIPGQTYVVQIGDTLFLIAERAYGDGNLYQRIYDANRDTIGPDPTLIQPGQTLVIP</sequence>
<keyword evidence="5" id="KW-0732">Signal</keyword>
<gene>
    <name evidence="11" type="ORF">MiSe_87290</name>
</gene>
<name>A0AAV3XQD9_9CYAN</name>
<dbReference type="Pfam" id="PF20628">
    <property type="entry name" value="Dyp_perox_C"/>
    <property type="match status" value="1"/>
</dbReference>
<dbReference type="InterPro" id="IPR048328">
    <property type="entry name" value="Dyp_perox_C"/>
</dbReference>
<evidence type="ECO:0000256" key="8">
    <source>
        <dbReference type="ARBA" id="ARBA00025737"/>
    </source>
</evidence>
<evidence type="ECO:0000313" key="12">
    <source>
        <dbReference type="Proteomes" id="UP001050975"/>
    </source>
</evidence>
<dbReference type="Pfam" id="PF01476">
    <property type="entry name" value="LysM"/>
    <property type="match status" value="2"/>
</dbReference>
<feature type="domain" description="LysM" evidence="10">
    <location>
        <begin position="594"/>
        <end position="644"/>
    </location>
</feature>
<protein>
    <submittedName>
        <fullName evidence="11">Peroxidase</fullName>
    </submittedName>
</protein>
<comment type="caution">
    <text evidence="11">The sequence shown here is derived from an EMBL/GenBank/DDBJ whole genome shotgun (WGS) entry which is preliminary data.</text>
</comment>
<dbReference type="PANTHER" id="PTHR30521">
    <property type="entry name" value="DEFERROCHELATASE/PEROXIDASE"/>
    <property type="match status" value="1"/>
</dbReference>
<dbReference type="GO" id="GO:0004601">
    <property type="term" value="F:peroxidase activity"/>
    <property type="evidence" value="ECO:0007669"/>
    <property type="project" value="UniProtKB-KW"/>
</dbReference>
<evidence type="ECO:0000256" key="5">
    <source>
        <dbReference type="ARBA" id="ARBA00022729"/>
    </source>
</evidence>
<dbReference type="RefSeq" id="WP_226593178.1">
    <property type="nucleotide sequence ID" value="NZ_BLAY01000267.1"/>
</dbReference>
<dbReference type="SUPFAM" id="SSF54909">
    <property type="entry name" value="Dimeric alpha+beta barrel"/>
    <property type="match status" value="1"/>
</dbReference>
<accession>A0AAV3XQD9</accession>
<dbReference type="PANTHER" id="PTHR30521:SF4">
    <property type="entry name" value="DEFERROCHELATASE"/>
    <property type="match status" value="1"/>
</dbReference>
<keyword evidence="3" id="KW-0349">Heme</keyword>